<dbReference type="EMBL" id="PDNA01000060">
    <property type="protein sequence ID" value="PGH17969.1"/>
    <property type="molecule type" value="Genomic_DNA"/>
</dbReference>
<dbReference type="OrthoDB" id="4203841at2759"/>
<protein>
    <submittedName>
        <fullName evidence="1">Uncharacterized protein</fullName>
    </submittedName>
</protein>
<name>A0A2B7YA44_POLH7</name>
<keyword evidence="2" id="KW-1185">Reference proteome</keyword>
<gene>
    <name evidence="1" type="ORF">AJ80_04590</name>
</gene>
<comment type="caution">
    <text evidence="1">The sequence shown here is derived from an EMBL/GenBank/DDBJ whole genome shotgun (WGS) entry which is preliminary data.</text>
</comment>
<dbReference type="AlphaFoldDB" id="A0A2B7YA44"/>
<organism evidence="1 2">
    <name type="scientific">Polytolypa hystricis (strain UAMH7299)</name>
    <dbReference type="NCBI Taxonomy" id="1447883"/>
    <lineage>
        <taxon>Eukaryota</taxon>
        <taxon>Fungi</taxon>
        <taxon>Dikarya</taxon>
        <taxon>Ascomycota</taxon>
        <taxon>Pezizomycotina</taxon>
        <taxon>Eurotiomycetes</taxon>
        <taxon>Eurotiomycetidae</taxon>
        <taxon>Onygenales</taxon>
        <taxon>Onygenales incertae sedis</taxon>
        <taxon>Polytolypa</taxon>
    </lineage>
</organism>
<accession>A0A2B7YA44</accession>
<evidence type="ECO:0000313" key="2">
    <source>
        <dbReference type="Proteomes" id="UP000224634"/>
    </source>
</evidence>
<proteinExistence type="predicted"/>
<sequence>MVTVGSGVALPRGTTLSPSTFMYLVERYLIGVNGTVDGIIVKWGPNAITNLPNDAKVFKVDQTALKGATEHVAHASAKRLGKTGVRILYAVIPVLISIVSPVP</sequence>
<evidence type="ECO:0000313" key="1">
    <source>
        <dbReference type="EMBL" id="PGH17969.1"/>
    </source>
</evidence>
<reference evidence="1 2" key="1">
    <citation type="submission" date="2017-10" db="EMBL/GenBank/DDBJ databases">
        <title>Comparative genomics in systemic dimorphic fungi from Ajellomycetaceae.</title>
        <authorList>
            <person name="Munoz J.F."/>
            <person name="Mcewen J.G."/>
            <person name="Clay O.K."/>
            <person name="Cuomo C.A."/>
        </authorList>
    </citation>
    <scope>NUCLEOTIDE SEQUENCE [LARGE SCALE GENOMIC DNA]</scope>
    <source>
        <strain evidence="1 2">UAMH7299</strain>
    </source>
</reference>
<dbReference type="Proteomes" id="UP000224634">
    <property type="component" value="Unassembled WGS sequence"/>
</dbReference>